<keyword evidence="9" id="KW-1133">Transmembrane helix</keyword>
<evidence type="ECO:0000256" key="3">
    <source>
        <dbReference type="ARBA" id="ARBA00012438"/>
    </source>
</evidence>
<dbReference type="InterPro" id="IPR005467">
    <property type="entry name" value="His_kinase_dom"/>
</dbReference>
<dbReference type="SMART" id="SM00388">
    <property type="entry name" value="HisKA"/>
    <property type="match status" value="1"/>
</dbReference>
<dbReference type="PANTHER" id="PTHR45453:SF1">
    <property type="entry name" value="PHOSPHATE REGULON SENSOR PROTEIN PHOR"/>
    <property type="match status" value="1"/>
</dbReference>
<dbReference type="InterPro" id="IPR036890">
    <property type="entry name" value="HATPase_C_sf"/>
</dbReference>
<evidence type="ECO:0000256" key="4">
    <source>
        <dbReference type="ARBA" id="ARBA00022553"/>
    </source>
</evidence>
<dbReference type="Pfam" id="PF00512">
    <property type="entry name" value="HisKA"/>
    <property type="match status" value="1"/>
</dbReference>
<dbReference type="GO" id="GO:0000155">
    <property type="term" value="F:phosphorelay sensor kinase activity"/>
    <property type="evidence" value="ECO:0007669"/>
    <property type="project" value="InterPro"/>
</dbReference>
<dbReference type="SUPFAM" id="SSF55874">
    <property type="entry name" value="ATPase domain of HSP90 chaperone/DNA topoisomerase II/histidine kinase"/>
    <property type="match status" value="1"/>
</dbReference>
<comment type="caution">
    <text evidence="11">The sequence shown here is derived from an EMBL/GenBank/DDBJ whole genome shotgun (WGS) entry which is preliminary data.</text>
</comment>
<keyword evidence="5" id="KW-0808">Transferase</keyword>
<dbReference type="GO" id="GO:0005886">
    <property type="term" value="C:plasma membrane"/>
    <property type="evidence" value="ECO:0007669"/>
    <property type="project" value="TreeGrafter"/>
</dbReference>
<evidence type="ECO:0000256" key="6">
    <source>
        <dbReference type="ARBA" id="ARBA00022777"/>
    </source>
</evidence>
<dbReference type="AlphaFoldDB" id="A0A9D1YAN0"/>
<reference evidence="11" key="2">
    <citation type="submission" date="2021-04" db="EMBL/GenBank/DDBJ databases">
        <authorList>
            <person name="Gilroy R."/>
        </authorList>
    </citation>
    <scope>NUCLEOTIDE SEQUENCE</scope>
    <source>
        <strain evidence="11">ChiBcec16_6824</strain>
    </source>
</reference>
<dbReference type="Gene3D" id="1.10.287.130">
    <property type="match status" value="1"/>
</dbReference>
<dbReference type="InterPro" id="IPR003594">
    <property type="entry name" value="HATPase_dom"/>
</dbReference>
<evidence type="ECO:0000256" key="1">
    <source>
        <dbReference type="ARBA" id="ARBA00000085"/>
    </source>
</evidence>
<keyword evidence="4" id="KW-0597">Phosphoprotein</keyword>
<evidence type="ECO:0000256" key="5">
    <source>
        <dbReference type="ARBA" id="ARBA00022679"/>
    </source>
</evidence>
<dbReference type="PROSITE" id="PS50109">
    <property type="entry name" value="HIS_KIN"/>
    <property type="match status" value="1"/>
</dbReference>
<gene>
    <name evidence="11" type="ORF">H9841_11875</name>
</gene>
<dbReference type="PRINTS" id="PR00344">
    <property type="entry name" value="BCTRLSENSOR"/>
</dbReference>
<dbReference type="SMART" id="SM00387">
    <property type="entry name" value="HATPase_c"/>
    <property type="match status" value="1"/>
</dbReference>
<keyword evidence="8 9" id="KW-0472">Membrane</keyword>
<comment type="subcellular location">
    <subcellularLocation>
        <location evidence="2">Membrane</location>
    </subcellularLocation>
</comment>
<protein>
    <recommendedName>
        <fullName evidence="3">histidine kinase</fullName>
        <ecNumber evidence="3">2.7.13.3</ecNumber>
    </recommendedName>
</protein>
<dbReference type="GO" id="GO:0016036">
    <property type="term" value="P:cellular response to phosphate starvation"/>
    <property type="evidence" value="ECO:0007669"/>
    <property type="project" value="TreeGrafter"/>
</dbReference>
<dbReference type="EMBL" id="DXDX01000216">
    <property type="protein sequence ID" value="HIY22583.1"/>
    <property type="molecule type" value="Genomic_DNA"/>
</dbReference>
<evidence type="ECO:0000256" key="7">
    <source>
        <dbReference type="ARBA" id="ARBA00023012"/>
    </source>
</evidence>
<dbReference type="InterPro" id="IPR050351">
    <property type="entry name" value="BphY/WalK/GraS-like"/>
</dbReference>
<dbReference type="CDD" id="cd00082">
    <property type="entry name" value="HisKA"/>
    <property type="match status" value="1"/>
</dbReference>
<feature type="domain" description="Histidine kinase" evidence="10">
    <location>
        <begin position="206"/>
        <end position="423"/>
    </location>
</feature>
<reference evidence="11" key="1">
    <citation type="journal article" date="2021" name="PeerJ">
        <title>Extensive microbial diversity within the chicken gut microbiome revealed by metagenomics and culture.</title>
        <authorList>
            <person name="Gilroy R."/>
            <person name="Ravi A."/>
            <person name="Getino M."/>
            <person name="Pursley I."/>
            <person name="Horton D.L."/>
            <person name="Alikhan N.F."/>
            <person name="Baker D."/>
            <person name="Gharbi K."/>
            <person name="Hall N."/>
            <person name="Watson M."/>
            <person name="Adriaenssens E.M."/>
            <person name="Foster-Nyarko E."/>
            <person name="Jarju S."/>
            <person name="Secka A."/>
            <person name="Antonio M."/>
            <person name="Oren A."/>
            <person name="Chaudhuri R.R."/>
            <person name="La Ragione R."/>
            <person name="Hildebrand F."/>
            <person name="Pallen M.J."/>
        </authorList>
    </citation>
    <scope>NUCLEOTIDE SEQUENCE</scope>
    <source>
        <strain evidence="11">ChiBcec16_6824</strain>
    </source>
</reference>
<name>A0A9D1YAN0_9FIRM</name>
<evidence type="ECO:0000256" key="8">
    <source>
        <dbReference type="ARBA" id="ARBA00023136"/>
    </source>
</evidence>
<evidence type="ECO:0000313" key="11">
    <source>
        <dbReference type="EMBL" id="HIY22583.1"/>
    </source>
</evidence>
<proteinExistence type="predicted"/>
<dbReference type="EC" id="2.7.13.3" evidence="3"/>
<feature type="transmembrane region" description="Helical" evidence="9">
    <location>
        <begin position="9"/>
        <end position="29"/>
    </location>
</feature>
<dbReference type="FunFam" id="3.30.565.10:FF:000006">
    <property type="entry name" value="Sensor histidine kinase WalK"/>
    <property type="match status" value="1"/>
</dbReference>
<keyword evidence="7" id="KW-0902">Two-component regulatory system</keyword>
<keyword evidence="6 11" id="KW-0418">Kinase</keyword>
<dbReference type="Proteomes" id="UP000823868">
    <property type="component" value="Unassembled WGS sequence"/>
</dbReference>
<evidence type="ECO:0000256" key="9">
    <source>
        <dbReference type="SAM" id="Phobius"/>
    </source>
</evidence>
<dbReference type="GO" id="GO:0004721">
    <property type="term" value="F:phosphoprotein phosphatase activity"/>
    <property type="evidence" value="ECO:0007669"/>
    <property type="project" value="TreeGrafter"/>
</dbReference>
<feature type="transmembrane region" description="Helical" evidence="9">
    <location>
        <begin position="160"/>
        <end position="185"/>
    </location>
</feature>
<dbReference type="InterPro" id="IPR036097">
    <property type="entry name" value="HisK_dim/P_sf"/>
</dbReference>
<dbReference type="PANTHER" id="PTHR45453">
    <property type="entry name" value="PHOSPHATE REGULON SENSOR PROTEIN PHOR"/>
    <property type="match status" value="1"/>
</dbReference>
<dbReference type="Gene3D" id="3.30.565.10">
    <property type="entry name" value="Histidine kinase-like ATPase, C-terminal domain"/>
    <property type="match status" value="1"/>
</dbReference>
<dbReference type="Pfam" id="PF02518">
    <property type="entry name" value="HATPase_c"/>
    <property type="match status" value="1"/>
</dbReference>
<dbReference type="FunFam" id="1.10.287.130:FF:000001">
    <property type="entry name" value="Two-component sensor histidine kinase"/>
    <property type="match status" value="1"/>
</dbReference>
<keyword evidence="9" id="KW-0812">Transmembrane</keyword>
<sequence length="437" mass="48356">MIQKLRRKFILINMLLVSVVLVVVLAFLMGSTSQRLRDQSRDAMRLALKWEDEDLPVRIEIDLPPRESDETYQQPGSRQLAMVPVFTVTLDENGEILSTALGGNITVSESALEEAISQVLNSGQTEGTLSHPRLRFLVDATPDSVQRIAFADWSWEVENLMSLAVTSLLMGIGALFCFFLVSLFLSNMALRPVEKAWEQQRQFVADASHELKTPLTVILANAGILLSHPEDTVAQQQKWITFIQDEAVQMRSLVEDLLFLARNDAARQPIQFASLSMSELTTSCALLFESVAFEAGITLESDIQPDLTIQGDEGQLRRLVMILLDNAVKYAGDHGKVTLTLSRLQEKLRLSVVNSGPPIPPEHLPHLFERFYRADSSRSREKGGYGLGLSIAQAIVQAHGGRITVTSSAQSGTCFTALLPITHRHRGRSTPSLPSKA</sequence>
<dbReference type="CDD" id="cd00075">
    <property type="entry name" value="HATPase"/>
    <property type="match status" value="1"/>
</dbReference>
<dbReference type="InterPro" id="IPR003661">
    <property type="entry name" value="HisK_dim/P_dom"/>
</dbReference>
<dbReference type="SUPFAM" id="SSF47384">
    <property type="entry name" value="Homodimeric domain of signal transducing histidine kinase"/>
    <property type="match status" value="1"/>
</dbReference>
<dbReference type="InterPro" id="IPR004358">
    <property type="entry name" value="Sig_transdc_His_kin-like_C"/>
</dbReference>
<organism evidence="11 12">
    <name type="scientific">Candidatus Flavonifractor merdigallinarum</name>
    <dbReference type="NCBI Taxonomy" id="2838589"/>
    <lineage>
        <taxon>Bacteria</taxon>
        <taxon>Bacillati</taxon>
        <taxon>Bacillota</taxon>
        <taxon>Clostridia</taxon>
        <taxon>Eubacteriales</taxon>
        <taxon>Oscillospiraceae</taxon>
        <taxon>Flavonifractor</taxon>
    </lineage>
</organism>
<comment type="catalytic activity">
    <reaction evidence="1">
        <text>ATP + protein L-histidine = ADP + protein N-phospho-L-histidine.</text>
        <dbReference type="EC" id="2.7.13.3"/>
    </reaction>
</comment>
<evidence type="ECO:0000313" key="12">
    <source>
        <dbReference type="Proteomes" id="UP000823868"/>
    </source>
</evidence>
<evidence type="ECO:0000256" key="2">
    <source>
        <dbReference type="ARBA" id="ARBA00004370"/>
    </source>
</evidence>
<evidence type="ECO:0000259" key="10">
    <source>
        <dbReference type="PROSITE" id="PS50109"/>
    </source>
</evidence>
<accession>A0A9D1YAN0</accession>